<feature type="transmembrane region" description="Helical" evidence="1">
    <location>
        <begin position="101"/>
        <end position="120"/>
    </location>
</feature>
<dbReference type="InterPro" id="IPR021215">
    <property type="entry name" value="DUF2752"/>
</dbReference>
<keyword evidence="1" id="KW-0812">Transmembrane</keyword>
<sequence>MAGPAVVVGLATVGCVGIWFADPTTPGGPAPVCPTKLLFGIDCPGCGSLRAIYSLLHGDLGAAIRYNAVGVVCMALLLWAFGAYCIGLWRGRRVRSWQHQRWAAVTFLVMIGVWFVIRNIPVYPFSVLKV</sequence>
<keyword evidence="1" id="KW-1133">Transmembrane helix</keyword>
<comment type="caution">
    <text evidence="2">The sequence shown here is derived from an EMBL/GenBank/DDBJ whole genome shotgun (WGS) entry which is preliminary data.</text>
</comment>
<keyword evidence="3" id="KW-1185">Reference proteome</keyword>
<proteinExistence type="predicted"/>
<feature type="transmembrane region" description="Helical" evidence="1">
    <location>
        <begin position="64"/>
        <end position="89"/>
    </location>
</feature>
<evidence type="ECO:0000256" key="1">
    <source>
        <dbReference type="SAM" id="Phobius"/>
    </source>
</evidence>
<name>A0A848LA37_9ACTN</name>
<evidence type="ECO:0000313" key="3">
    <source>
        <dbReference type="Proteomes" id="UP000550729"/>
    </source>
</evidence>
<evidence type="ECO:0000313" key="2">
    <source>
        <dbReference type="EMBL" id="NMO04438.1"/>
    </source>
</evidence>
<dbReference type="Proteomes" id="UP000550729">
    <property type="component" value="Unassembled WGS sequence"/>
</dbReference>
<dbReference type="AlphaFoldDB" id="A0A848LA37"/>
<accession>A0A848LA37</accession>
<reference evidence="2 3" key="1">
    <citation type="submission" date="2020-04" db="EMBL/GenBank/DDBJ databases">
        <title>Gordonia sp. nov. TBRC 11910.</title>
        <authorList>
            <person name="Suriyachadkun C."/>
        </authorList>
    </citation>
    <scope>NUCLEOTIDE SEQUENCE [LARGE SCALE GENOMIC DNA]</scope>
    <source>
        <strain evidence="2 3">TBRC 11910</strain>
    </source>
</reference>
<keyword evidence="1" id="KW-0472">Membrane</keyword>
<dbReference type="EMBL" id="JABBNB010000035">
    <property type="protein sequence ID" value="NMO04438.1"/>
    <property type="molecule type" value="Genomic_DNA"/>
</dbReference>
<protein>
    <submittedName>
        <fullName evidence="2">DUF2752 domain-containing protein</fullName>
    </submittedName>
</protein>
<dbReference type="Pfam" id="PF10825">
    <property type="entry name" value="DUF2752"/>
    <property type="match status" value="1"/>
</dbReference>
<organism evidence="2 3">
    <name type="scientific">Gordonia asplenii</name>
    <dbReference type="NCBI Taxonomy" id="2725283"/>
    <lineage>
        <taxon>Bacteria</taxon>
        <taxon>Bacillati</taxon>
        <taxon>Actinomycetota</taxon>
        <taxon>Actinomycetes</taxon>
        <taxon>Mycobacteriales</taxon>
        <taxon>Gordoniaceae</taxon>
        <taxon>Gordonia</taxon>
    </lineage>
</organism>
<gene>
    <name evidence="2" type="ORF">HH308_24775</name>
</gene>